<protein>
    <submittedName>
        <fullName evidence="1">Uncharacterized protein</fullName>
    </submittedName>
</protein>
<accession>A8DJP9</accession>
<evidence type="ECO:0000313" key="1">
    <source>
        <dbReference type="EMBL" id="ABV27306.1"/>
    </source>
</evidence>
<organism evidence="1">
    <name type="scientific">Chloracidobacterium thermophilum</name>
    <dbReference type="NCBI Taxonomy" id="458033"/>
    <lineage>
        <taxon>Bacteria</taxon>
        <taxon>Pseudomonadati</taxon>
        <taxon>Acidobacteriota</taxon>
        <taxon>Terriglobia</taxon>
        <taxon>Terriglobales</taxon>
        <taxon>Acidobacteriaceae</taxon>
        <taxon>Chloracidobacterium</taxon>
    </lineage>
</organism>
<gene>
    <name evidence="1" type="ORF">YS_M60-F11.141</name>
</gene>
<sequence length="50" mass="5233">MKKPRFQLANILVSVGNQVKSCVGNFPSVLPSPADPQGLLKASSTLPEAP</sequence>
<proteinExistence type="predicted"/>
<name>A8DJP9_9BACT</name>
<dbReference type="AlphaFoldDB" id="A8DJP9"/>
<dbReference type="EMBL" id="EF531339">
    <property type="protein sequence ID" value="ABV27306.1"/>
    <property type="molecule type" value="Genomic_DNA"/>
</dbReference>
<reference evidence="1" key="1">
    <citation type="journal article" date="2007" name="Science">
        <title>Candidatus Chloracidobacterium thermophilum: an aerobic phototrophic Acidobacterium.</title>
        <authorList>
            <person name="Bryant D.A."/>
            <person name="Costas A.M."/>
            <person name="Maresca J.A."/>
            <person name="Chew A.G."/>
            <person name="Klatt C.G."/>
            <person name="Bateson M.M."/>
            <person name="Tallon L.J."/>
            <person name="Hostetler J."/>
            <person name="Nelson W.C."/>
            <person name="Heidelberg J.F."/>
            <person name="Ward D.M."/>
        </authorList>
    </citation>
    <scope>NUCLEOTIDE SEQUENCE</scope>
</reference>